<dbReference type="Gene3D" id="3.40.50.150">
    <property type="entry name" value="Vaccinia Virus protein VP39"/>
    <property type="match status" value="1"/>
</dbReference>
<evidence type="ECO:0000313" key="3">
    <source>
        <dbReference type="Proteomes" id="UP000325375"/>
    </source>
</evidence>
<dbReference type="EMBL" id="CABVHX010000016">
    <property type="protein sequence ID" value="VVO13721.1"/>
    <property type="molecule type" value="Genomic_DNA"/>
</dbReference>
<dbReference type="PANTHER" id="PTHR13369:SF0">
    <property type="entry name" value="GLUTATHIONE S-TRANSFERASE C-TERMINAL DOMAIN-CONTAINING PROTEIN"/>
    <property type="match status" value="1"/>
</dbReference>
<dbReference type="InterPro" id="IPR029063">
    <property type="entry name" value="SAM-dependent_MTases_sf"/>
</dbReference>
<accession>A0A5E7DC49</accession>
<dbReference type="PANTHER" id="PTHR13369">
    <property type="match status" value="1"/>
</dbReference>
<dbReference type="InterPro" id="IPR025714">
    <property type="entry name" value="Methyltranfer_dom"/>
</dbReference>
<dbReference type="Proteomes" id="UP000325375">
    <property type="component" value="Unassembled WGS sequence"/>
</dbReference>
<dbReference type="RefSeq" id="WP_150604045.1">
    <property type="nucleotide sequence ID" value="NZ_CABVHX010000016.1"/>
</dbReference>
<feature type="domain" description="Methyltransferase" evidence="1">
    <location>
        <begin position="119"/>
        <end position="243"/>
    </location>
</feature>
<organism evidence="2 3">
    <name type="scientific">Pseudomonas fluorescens</name>
    <dbReference type="NCBI Taxonomy" id="294"/>
    <lineage>
        <taxon>Bacteria</taxon>
        <taxon>Pseudomonadati</taxon>
        <taxon>Pseudomonadota</taxon>
        <taxon>Gammaproteobacteria</taxon>
        <taxon>Pseudomonadales</taxon>
        <taxon>Pseudomonadaceae</taxon>
        <taxon>Pseudomonas</taxon>
    </lineage>
</organism>
<reference evidence="2 3" key="1">
    <citation type="submission" date="2019-09" db="EMBL/GenBank/DDBJ databases">
        <authorList>
            <person name="Chandra G."/>
            <person name="Truman W A."/>
        </authorList>
    </citation>
    <scope>NUCLEOTIDE SEQUENCE [LARGE SCALE GENOMIC DNA]</scope>
    <source>
        <strain evidence="2">PS718</strain>
    </source>
</reference>
<evidence type="ECO:0000313" key="2">
    <source>
        <dbReference type="EMBL" id="VVO13721.1"/>
    </source>
</evidence>
<dbReference type="AlphaFoldDB" id="A0A5E7DC49"/>
<dbReference type="SUPFAM" id="SSF53335">
    <property type="entry name" value="S-adenosyl-L-methionine-dependent methyltransferases"/>
    <property type="match status" value="1"/>
</dbReference>
<proteinExistence type="predicted"/>
<evidence type="ECO:0000259" key="1">
    <source>
        <dbReference type="Pfam" id="PF13679"/>
    </source>
</evidence>
<name>A0A5E7DC49_PSEFL</name>
<protein>
    <recommendedName>
        <fullName evidence="1">Methyltransferase domain-containing protein</fullName>
    </recommendedName>
</protein>
<gene>
    <name evidence="2" type="ORF">PS718_03641</name>
</gene>
<dbReference type="Pfam" id="PF13679">
    <property type="entry name" value="Methyltransf_32"/>
    <property type="match status" value="1"/>
</dbReference>
<sequence length="411" mass="45445">MPAKGAETSHVLTGEDLLARFTALDTFLTAHQALWKPRPFTHLQLPWEASYPELASWLRGRSLEDAENAHNHPANLADAPEPFASLAALSAELSAVGELPGHALETAGHRLNVDVPGRKWQQIEAFGSRLSFALQPTHWLDWCSGKGHLGRRLLSTGQQLTCVEYDPALVASGQALSQRHHLHARHVEQDVLAADASAVLNARHTPVALHACGDLHVRLMQLASAAGCRQMAIAPCCYNRINRTEYQSLSLAGSGSLLRLSLEDLALPMSETVTAGARVRRQRDTSMARRLAFDLLQRQLSGIDQYLPTPSLPSAWLEKPFADYCRDLAALKELSTIGSQDWPALEAAGWQRLAEVRNLELLRGIFRRPLELWLNLDRALFLAEQGYVVRLGTFCDAPLTPRNFLLLAERP</sequence>